<name>A0A3B4HBJ0_9CICH</name>
<proteinExistence type="predicted"/>
<reference evidence="1" key="1">
    <citation type="submission" date="2023-09" db="UniProtKB">
        <authorList>
            <consortium name="Ensembl"/>
        </authorList>
    </citation>
    <scope>IDENTIFICATION</scope>
</reference>
<dbReference type="InterPro" id="IPR036179">
    <property type="entry name" value="Ig-like_dom_sf"/>
</dbReference>
<dbReference type="InterPro" id="IPR013783">
    <property type="entry name" value="Ig-like_fold"/>
</dbReference>
<dbReference type="SUPFAM" id="SSF48726">
    <property type="entry name" value="Immunoglobulin"/>
    <property type="match status" value="1"/>
</dbReference>
<protein>
    <recommendedName>
        <fullName evidence="2">Immunoglobulin V-set domain-containing protein</fullName>
    </recommendedName>
</protein>
<evidence type="ECO:0000313" key="1">
    <source>
        <dbReference type="Ensembl" id="ENSPNYP00000030986.1"/>
    </source>
</evidence>
<dbReference type="GeneTree" id="ENSGT00940000178691"/>
<evidence type="ECO:0008006" key="2">
    <source>
        <dbReference type="Google" id="ProtNLM"/>
    </source>
</evidence>
<dbReference type="Ensembl" id="ENSPNYT00000031735.1">
    <property type="protein sequence ID" value="ENSPNYP00000030986.1"/>
    <property type="gene ID" value="ENSPNYG00000023354.1"/>
</dbReference>
<sequence length="110" mass="12274">NSIVASATHLSHLHLHLSSPLSASPSVSDSGKSQCEIMNEESITVLEGESLFYVPFILEPNFNNKNVKWYKYSTQIQNISSDKKARVHYQGEALFLLNLNISDSGDYAAW</sequence>
<dbReference type="STRING" id="303518.ENSPNYP00000030986"/>
<dbReference type="AlphaFoldDB" id="A0A3B4HBJ0"/>
<accession>A0A3B4HBJ0</accession>
<dbReference type="Gene3D" id="2.60.40.10">
    <property type="entry name" value="Immunoglobulins"/>
    <property type="match status" value="1"/>
</dbReference>
<organism evidence="1">
    <name type="scientific">Pundamilia nyererei</name>
    <dbReference type="NCBI Taxonomy" id="303518"/>
    <lineage>
        <taxon>Eukaryota</taxon>
        <taxon>Metazoa</taxon>
        <taxon>Chordata</taxon>
        <taxon>Craniata</taxon>
        <taxon>Vertebrata</taxon>
        <taxon>Euteleostomi</taxon>
        <taxon>Actinopterygii</taxon>
        <taxon>Neopterygii</taxon>
        <taxon>Teleostei</taxon>
        <taxon>Neoteleostei</taxon>
        <taxon>Acanthomorphata</taxon>
        <taxon>Ovalentaria</taxon>
        <taxon>Cichlomorphae</taxon>
        <taxon>Cichliformes</taxon>
        <taxon>Cichlidae</taxon>
        <taxon>African cichlids</taxon>
        <taxon>Pseudocrenilabrinae</taxon>
        <taxon>Haplochromini</taxon>
        <taxon>Pundamilia</taxon>
    </lineage>
</organism>